<dbReference type="STRING" id="930128.SAMN05192532_10163"/>
<dbReference type="EMBL" id="FONT01000001">
    <property type="protein sequence ID" value="SFE27275.1"/>
    <property type="molecule type" value="Genomic_DNA"/>
</dbReference>
<gene>
    <name evidence="1" type="ORF">SAMN05192532_10163</name>
</gene>
<dbReference type="InterPro" id="IPR025716">
    <property type="entry name" value="Post-transcriptional_regulator"/>
</dbReference>
<dbReference type="OrthoDB" id="2990595at2"/>
<dbReference type="Proteomes" id="UP000199516">
    <property type="component" value="Unassembled WGS sequence"/>
</dbReference>
<sequence length="108" mass="12750">MAEQQFEVWKEEADPALQSKLDEFELLGYTKADKEEIWKFTVEKIKKKETPVRLHELINEILKIRLNEYMNKITIASYKDSARLSEKSDLDDLIGEIDTHVSNKRHLT</sequence>
<evidence type="ECO:0000313" key="1">
    <source>
        <dbReference type="EMBL" id="SFE27275.1"/>
    </source>
</evidence>
<dbReference type="Pfam" id="PF13797">
    <property type="entry name" value="Post_transc_reg"/>
    <property type="match status" value="1"/>
</dbReference>
<dbReference type="AlphaFoldDB" id="A0A1I1Z6C4"/>
<keyword evidence="2" id="KW-1185">Reference proteome</keyword>
<evidence type="ECO:0000313" key="2">
    <source>
        <dbReference type="Proteomes" id="UP000199516"/>
    </source>
</evidence>
<reference evidence="1 2" key="1">
    <citation type="submission" date="2016-10" db="EMBL/GenBank/DDBJ databases">
        <authorList>
            <person name="de Groot N.N."/>
        </authorList>
    </citation>
    <scope>NUCLEOTIDE SEQUENCE [LARGE SCALE GENOMIC DNA]</scope>
    <source>
        <strain evidence="1 2">DSM 23995</strain>
    </source>
</reference>
<protein>
    <submittedName>
        <fullName evidence="1">Post-transcriptional regulator</fullName>
    </submittedName>
</protein>
<organism evidence="1 2">
    <name type="scientific">Alteribacillus iranensis</name>
    <dbReference type="NCBI Taxonomy" id="930128"/>
    <lineage>
        <taxon>Bacteria</taxon>
        <taxon>Bacillati</taxon>
        <taxon>Bacillota</taxon>
        <taxon>Bacilli</taxon>
        <taxon>Bacillales</taxon>
        <taxon>Bacillaceae</taxon>
        <taxon>Alteribacillus</taxon>
    </lineage>
</organism>
<accession>A0A1I1Z6C4</accession>
<proteinExistence type="predicted"/>
<dbReference type="RefSeq" id="WP_091656001.1">
    <property type="nucleotide sequence ID" value="NZ_FONT01000001.1"/>
</dbReference>
<name>A0A1I1Z6C4_9BACI</name>